<evidence type="ECO:0000313" key="4">
    <source>
        <dbReference type="EMBL" id="PWW82702.1"/>
    </source>
</evidence>
<dbReference type="SUPFAM" id="SSF54506">
    <property type="entry name" value="Diaminopimelate epimerase-like"/>
    <property type="match status" value="1"/>
</dbReference>
<reference evidence="5" key="1">
    <citation type="submission" date="2017-10" db="EMBL/GenBank/DDBJ databases">
        <authorList>
            <person name="Gaisin V.A."/>
            <person name="Rysina M.S."/>
            <person name="Grouzdev D.S."/>
        </authorList>
    </citation>
    <scope>NUCLEOTIDE SEQUENCE [LARGE SCALE GENOMIC DNA]</scope>
    <source>
        <strain evidence="5">V1</strain>
    </source>
</reference>
<proteinExistence type="inferred from homology"/>
<dbReference type="EMBL" id="PDNZ01000002">
    <property type="protein sequence ID" value="PWW82702.1"/>
    <property type="molecule type" value="Genomic_DNA"/>
</dbReference>
<dbReference type="RefSeq" id="WP_110022419.1">
    <property type="nucleotide sequence ID" value="NZ_PDNZ01000002.1"/>
</dbReference>
<comment type="similarity">
    <text evidence="1">Belongs to the PhzF family.</text>
</comment>
<sequence length="259" mass="28176">MNVPFYHVDAFTAEVFAGNPAGVCLLDEWLQDDVLQAVAAENALPETAFLVRRAGHYELRWFTPVLEIDLCGHATLASGHVIFSRADGDSERVEFMSKSGPLSVERQDNLLFLDFPSRKPEKCTFPDGLGSMLDASPADVLVSRDLLVVFDDEDTVTNLDPDLDAIAKLEGFGMIVTAPGKNSDFVSRFFAPSAGIAEDSVTGSAHCTLVPYWAKRLGKKNLHAFQLSKRGGELFCVDNDTRVSIGGRAVTYLSGTITI</sequence>
<dbReference type="InterPro" id="IPR003719">
    <property type="entry name" value="Phenazine_PhzF-like"/>
</dbReference>
<dbReference type="PANTHER" id="PTHR13774:SF17">
    <property type="entry name" value="PHENAZINE BIOSYNTHESIS-LIKE DOMAIN-CONTAINING PROTEIN"/>
    <property type="match status" value="1"/>
</dbReference>
<gene>
    <name evidence="4" type="ORF">CR164_02855</name>
</gene>
<keyword evidence="2 4" id="KW-0413">Isomerase</keyword>
<dbReference type="Pfam" id="PF02567">
    <property type="entry name" value="PhzC-PhzF"/>
    <property type="match status" value="1"/>
</dbReference>
<keyword evidence="5" id="KW-1185">Reference proteome</keyword>
<accession>A0A317T7S0</accession>
<evidence type="ECO:0000256" key="3">
    <source>
        <dbReference type="PIRSR" id="PIRSR016184-1"/>
    </source>
</evidence>
<organism evidence="4 5">
    <name type="scientific">Prosthecochloris marina</name>
    <dbReference type="NCBI Taxonomy" id="2017681"/>
    <lineage>
        <taxon>Bacteria</taxon>
        <taxon>Pseudomonadati</taxon>
        <taxon>Chlorobiota</taxon>
        <taxon>Chlorobiia</taxon>
        <taxon>Chlorobiales</taxon>
        <taxon>Chlorobiaceae</taxon>
        <taxon>Prosthecochloris</taxon>
    </lineage>
</organism>
<evidence type="ECO:0000256" key="1">
    <source>
        <dbReference type="ARBA" id="ARBA00008270"/>
    </source>
</evidence>
<dbReference type="PANTHER" id="PTHR13774">
    <property type="entry name" value="PHENAZINE BIOSYNTHESIS PROTEIN"/>
    <property type="match status" value="1"/>
</dbReference>
<protein>
    <submittedName>
        <fullName evidence="4">Isomerase</fullName>
    </submittedName>
</protein>
<comment type="caution">
    <text evidence="4">The sequence shown here is derived from an EMBL/GenBank/DDBJ whole genome shotgun (WGS) entry which is preliminary data.</text>
</comment>
<dbReference type="Proteomes" id="UP000246278">
    <property type="component" value="Unassembled WGS sequence"/>
</dbReference>
<dbReference type="GO" id="GO:0016853">
    <property type="term" value="F:isomerase activity"/>
    <property type="evidence" value="ECO:0007669"/>
    <property type="project" value="UniProtKB-KW"/>
</dbReference>
<dbReference type="NCBIfam" id="TIGR00654">
    <property type="entry name" value="PhzF_family"/>
    <property type="match status" value="1"/>
</dbReference>
<dbReference type="GO" id="GO:0005737">
    <property type="term" value="C:cytoplasm"/>
    <property type="evidence" value="ECO:0007669"/>
    <property type="project" value="TreeGrafter"/>
</dbReference>
<evidence type="ECO:0000256" key="2">
    <source>
        <dbReference type="ARBA" id="ARBA00023235"/>
    </source>
</evidence>
<feature type="active site" evidence="3">
    <location>
        <position position="46"/>
    </location>
</feature>
<dbReference type="AlphaFoldDB" id="A0A317T7S0"/>
<dbReference type="PIRSF" id="PIRSF016184">
    <property type="entry name" value="PhzC_PhzF"/>
    <property type="match status" value="1"/>
</dbReference>
<name>A0A317T7S0_9CHLB</name>
<evidence type="ECO:0000313" key="5">
    <source>
        <dbReference type="Proteomes" id="UP000246278"/>
    </source>
</evidence>
<dbReference type="Gene3D" id="3.10.310.10">
    <property type="entry name" value="Diaminopimelate Epimerase, Chain A, domain 1"/>
    <property type="match status" value="2"/>
</dbReference>
<dbReference type="OrthoDB" id="9788221at2"/>